<dbReference type="Gene3D" id="3.40.50.80">
    <property type="entry name" value="Nucleotide-binding domain of ferredoxin-NADP reductase (FNR) module"/>
    <property type="match status" value="1"/>
</dbReference>
<keyword evidence="7" id="KW-0479">Metal-binding</keyword>
<dbReference type="GO" id="GO:0046872">
    <property type="term" value="F:metal ion binding"/>
    <property type="evidence" value="ECO:0007669"/>
    <property type="project" value="UniProtKB-KW"/>
</dbReference>
<dbReference type="FunFam" id="1.10.490.10:FF:000003">
    <property type="entry name" value="Flavohemoprotein"/>
    <property type="match status" value="1"/>
</dbReference>
<keyword evidence="6" id="KW-0001">2Fe-2S</keyword>
<keyword evidence="5 14" id="KW-0561">Oxygen transport</keyword>
<comment type="caution">
    <text evidence="17">The sequence shown here is derived from an EMBL/GenBank/DDBJ whole genome shotgun (WGS) entry which is preliminary data.</text>
</comment>
<keyword evidence="10" id="KW-0411">Iron-sulfur</keyword>
<dbReference type="SUPFAM" id="SSF46458">
    <property type="entry name" value="Globin-like"/>
    <property type="match status" value="1"/>
</dbReference>
<evidence type="ECO:0000259" key="16">
    <source>
        <dbReference type="PROSITE" id="PS51384"/>
    </source>
</evidence>
<dbReference type="InterPro" id="IPR009050">
    <property type="entry name" value="Globin-like_sf"/>
</dbReference>
<sequence length="391" mass="42480">MLSAKSRPVIEATLPVVGEHLEEITRTFYADLFAAHPELLDGLFSRSNQRNGAQQQALAGSIAAFATHLLAHPDSLPEAVLSRIAHKHASLGITEDQYEVVYHYLFGAIARVLGDAVTEEVADAWTEVYWLMADALIKIERGLTAQQANTQPWSPWILTARRPAGTRAVTLHFTPGDSTPPSAALPGQYVSLRVQLPGDLRQVRQYTLSDAVTEPNERRITVKLDDAGEVSGVLHHHLAIGDVVELSNPYGDLTLDPDQTSPLILATAGIGCTPAAAALSALAAIGSERRVIVLHSESHRHHWALEEQMRAHVDALPHAELRLWLGDTTGSPDASASPMRFDDLDLPVDAQAYLCGPLPFMRAARSQLVDAGVAAHRISYEVFGPDLWLTN</sequence>
<evidence type="ECO:0000256" key="8">
    <source>
        <dbReference type="ARBA" id="ARBA00022857"/>
    </source>
</evidence>
<dbReference type="InterPro" id="IPR039261">
    <property type="entry name" value="FNR_nucleotide-bd"/>
</dbReference>
<dbReference type="PROSITE" id="PS51384">
    <property type="entry name" value="FAD_FR"/>
    <property type="match status" value="1"/>
</dbReference>
<dbReference type="GO" id="GO:0071949">
    <property type="term" value="F:FAD binding"/>
    <property type="evidence" value="ECO:0007669"/>
    <property type="project" value="TreeGrafter"/>
</dbReference>
<dbReference type="GO" id="GO:0051537">
    <property type="term" value="F:2 iron, 2 sulfur cluster binding"/>
    <property type="evidence" value="ECO:0007669"/>
    <property type="project" value="UniProtKB-KW"/>
</dbReference>
<evidence type="ECO:0000313" key="18">
    <source>
        <dbReference type="Proteomes" id="UP000625033"/>
    </source>
</evidence>
<accession>A0A931D7N3</accession>
<dbReference type="GO" id="GO:0019825">
    <property type="term" value="F:oxygen binding"/>
    <property type="evidence" value="ECO:0007669"/>
    <property type="project" value="InterPro"/>
</dbReference>
<dbReference type="InterPro" id="IPR012292">
    <property type="entry name" value="Globin/Proto"/>
</dbReference>
<dbReference type="SUPFAM" id="SSF52343">
    <property type="entry name" value="Ferredoxin reductase-like, C-terminal NADP-linked domain"/>
    <property type="match status" value="1"/>
</dbReference>
<dbReference type="RefSeq" id="WP_196836393.1">
    <property type="nucleotide sequence ID" value="NZ_JADOTZ010000001.1"/>
</dbReference>
<comment type="cofactor">
    <cofactor evidence="1">
        <name>heme b</name>
        <dbReference type="ChEBI" id="CHEBI:60344"/>
    </cofactor>
</comment>
<dbReference type="InterPro" id="IPR017927">
    <property type="entry name" value="FAD-bd_FR_type"/>
</dbReference>
<evidence type="ECO:0000256" key="3">
    <source>
        <dbReference type="ARBA" id="ARBA00012229"/>
    </source>
</evidence>
<evidence type="ECO:0000259" key="15">
    <source>
        <dbReference type="PROSITE" id="PS01033"/>
    </source>
</evidence>
<dbReference type="EMBL" id="JADOTZ010000001">
    <property type="protein sequence ID" value="MBG6085180.1"/>
    <property type="molecule type" value="Genomic_DNA"/>
</dbReference>
<dbReference type="InterPro" id="IPR017938">
    <property type="entry name" value="Riboflavin_synthase-like_b-brl"/>
</dbReference>
<dbReference type="GO" id="GO:0008941">
    <property type="term" value="F:nitric oxide dioxygenase NAD(P)H activity"/>
    <property type="evidence" value="ECO:0007669"/>
    <property type="project" value="UniProtKB-EC"/>
</dbReference>
<keyword evidence="9" id="KW-0408">Iron</keyword>
<keyword evidence="18" id="KW-1185">Reference proteome</keyword>
<dbReference type="InterPro" id="IPR000971">
    <property type="entry name" value="Globin"/>
</dbReference>
<evidence type="ECO:0000256" key="5">
    <source>
        <dbReference type="ARBA" id="ARBA00022621"/>
    </source>
</evidence>
<feature type="domain" description="FAD-binding FR-type" evidence="16">
    <location>
        <begin position="151"/>
        <end position="256"/>
    </location>
</feature>
<evidence type="ECO:0000313" key="17">
    <source>
        <dbReference type="EMBL" id="MBG6085180.1"/>
    </source>
</evidence>
<dbReference type="AlphaFoldDB" id="A0A931D7N3"/>
<keyword evidence="14" id="KW-0813">Transport</keyword>
<dbReference type="CDD" id="cd14782">
    <property type="entry name" value="FHb-globin_2"/>
    <property type="match status" value="1"/>
</dbReference>
<dbReference type="GO" id="GO:0071500">
    <property type="term" value="P:cellular response to nitrosative stress"/>
    <property type="evidence" value="ECO:0007669"/>
    <property type="project" value="TreeGrafter"/>
</dbReference>
<evidence type="ECO:0000256" key="13">
    <source>
        <dbReference type="ARBA" id="ARBA00049433"/>
    </source>
</evidence>
<reference evidence="17" key="1">
    <citation type="submission" date="2020-11" db="EMBL/GenBank/DDBJ databases">
        <title>Sequencing the genomes of 1000 actinobacteria strains.</title>
        <authorList>
            <person name="Klenk H.-P."/>
        </authorList>
    </citation>
    <scope>NUCLEOTIDE SEQUENCE</scope>
    <source>
        <strain evidence="17">DSM 26152</strain>
    </source>
</reference>
<protein>
    <recommendedName>
        <fullName evidence="3">nitric oxide dioxygenase</fullName>
        <ecNumber evidence="3">1.14.12.17</ecNumber>
    </recommendedName>
</protein>
<dbReference type="SUPFAM" id="SSF63380">
    <property type="entry name" value="Riboflavin synthase domain-like"/>
    <property type="match status" value="1"/>
</dbReference>
<dbReference type="PANTHER" id="PTHR43396">
    <property type="entry name" value="FLAVOHEMOPROTEIN"/>
    <property type="match status" value="1"/>
</dbReference>
<evidence type="ECO:0000256" key="14">
    <source>
        <dbReference type="RuleBase" id="RU000356"/>
    </source>
</evidence>
<dbReference type="Gene3D" id="2.40.30.10">
    <property type="entry name" value="Translation factors"/>
    <property type="match status" value="1"/>
</dbReference>
<comment type="similarity">
    <text evidence="2">In the C-terminal section; belongs to the flavoprotein pyridine nucleotide cytochrome reductase family.</text>
</comment>
<keyword evidence="8" id="KW-0521">NADP</keyword>
<dbReference type="GO" id="GO:0005344">
    <property type="term" value="F:oxygen carrier activity"/>
    <property type="evidence" value="ECO:0007669"/>
    <property type="project" value="UniProtKB-KW"/>
</dbReference>
<feature type="domain" description="Globin" evidence="15">
    <location>
        <begin position="1"/>
        <end position="141"/>
    </location>
</feature>
<dbReference type="PANTHER" id="PTHR43396:SF3">
    <property type="entry name" value="FLAVOHEMOPROTEIN"/>
    <property type="match status" value="1"/>
</dbReference>
<dbReference type="Pfam" id="PF00042">
    <property type="entry name" value="Globin"/>
    <property type="match status" value="1"/>
</dbReference>
<dbReference type="InterPro" id="IPR008333">
    <property type="entry name" value="Cbr1-like_FAD-bd_dom"/>
</dbReference>
<comment type="catalytic activity">
    <reaction evidence="13">
        <text>2 nitric oxide + NADPH + 2 O2 = 2 nitrate + NADP(+) + H(+)</text>
        <dbReference type="Rhea" id="RHEA:19465"/>
        <dbReference type="ChEBI" id="CHEBI:15378"/>
        <dbReference type="ChEBI" id="CHEBI:15379"/>
        <dbReference type="ChEBI" id="CHEBI:16480"/>
        <dbReference type="ChEBI" id="CHEBI:17632"/>
        <dbReference type="ChEBI" id="CHEBI:57783"/>
        <dbReference type="ChEBI" id="CHEBI:58349"/>
        <dbReference type="EC" id="1.14.12.17"/>
    </reaction>
</comment>
<evidence type="ECO:0000256" key="11">
    <source>
        <dbReference type="ARBA" id="ARBA00023027"/>
    </source>
</evidence>
<evidence type="ECO:0000256" key="12">
    <source>
        <dbReference type="ARBA" id="ARBA00048649"/>
    </source>
</evidence>
<evidence type="ECO:0000256" key="10">
    <source>
        <dbReference type="ARBA" id="ARBA00023014"/>
    </source>
</evidence>
<evidence type="ECO:0000256" key="7">
    <source>
        <dbReference type="ARBA" id="ARBA00022723"/>
    </source>
</evidence>
<dbReference type="GO" id="GO:0046210">
    <property type="term" value="P:nitric oxide catabolic process"/>
    <property type="evidence" value="ECO:0007669"/>
    <property type="project" value="TreeGrafter"/>
</dbReference>
<organism evidence="17 18">
    <name type="scientific">Zhihengliuella flava</name>
    <dbReference type="NCBI Taxonomy" id="1285193"/>
    <lineage>
        <taxon>Bacteria</taxon>
        <taxon>Bacillati</taxon>
        <taxon>Actinomycetota</taxon>
        <taxon>Actinomycetes</taxon>
        <taxon>Micrococcales</taxon>
        <taxon>Micrococcaceae</taxon>
        <taxon>Zhihengliuella</taxon>
    </lineage>
</organism>
<dbReference type="EC" id="1.14.12.17" evidence="3"/>
<keyword evidence="17" id="KW-0223">Dioxygenase</keyword>
<dbReference type="Gene3D" id="1.10.490.10">
    <property type="entry name" value="Globins"/>
    <property type="match status" value="1"/>
</dbReference>
<proteinExistence type="inferred from homology"/>
<comment type="catalytic activity">
    <reaction evidence="12">
        <text>2 nitric oxide + NADH + 2 O2 = 2 nitrate + NAD(+) + H(+)</text>
        <dbReference type="Rhea" id="RHEA:19469"/>
        <dbReference type="ChEBI" id="CHEBI:15378"/>
        <dbReference type="ChEBI" id="CHEBI:15379"/>
        <dbReference type="ChEBI" id="CHEBI:16480"/>
        <dbReference type="ChEBI" id="CHEBI:17632"/>
        <dbReference type="ChEBI" id="CHEBI:57540"/>
        <dbReference type="ChEBI" id="CHEBI:57945"/>
        <dbReference type="EC" id="1.14.12.17"/>
    </reaction>
</comment>
<comment type="similarity">
    <text evidence="14">Belongs to the globin family.</text>
</comment>
<evidence type="ECO:0000256" key="1">
    <source>
        <dbReference type="ARBA" id="ARBA00001970"/>
    </source>
</evidence>
<keyword evidence="4 14" id="KW-0349">Heme</keyword>
<evidence type="ECO:0000256" key="2">
    <source>
        <dbReference type="ARBA" id="ARBA00006401"/>
    </source>
</evidence>
<keyword evidence="11" id="KW-0520">NAD</keyword>
<evidence type="ECO:0000256" key="4">
    <source>
        <dbReference type="ARBA" id="ARBA00022617"/>
    </source>
</evidence>
<name>A0A931D7N3_9MICC</name>
<dbReference type="Pfam" id="PF00970">
    <property type="entry name" value="FAD_binding_6"/>
    <property type="match status" value="1"/>
</dbReference>
<keyword evidence="17" id="KW-0560">Oxidoreductase</keyword>
<gene>
    <name evidence="17" type="ORF">IW252_001947</name>
</gene>
<dbReference type="Proteomes" id="UP000625033">
    <property type="component" value="Unassembled WGS sequence"/>
</dbReference>
<evidence type="ECO:0000256" key="6">
    <source>
        <dbReference type="ARBA" id="ARBA00022714"/>
    </source>
</evidence>
<evidence type="ECO:0000256" key="9">
    <source>
        <dbReference type="ARBA" id="ARBA00023004"/>
    </source>
</evidence>
<dbReference type="GO" id="GO:0020037">
    <property type="term" value="F:heme binding"/>
    <property type="evidence" value="ECO:0007669"/>
    <property type="project" value="InterPro"/>
</dbReference>
<dbReference type="PROSITE" id="PS01033">
    <property type="entry name" value="GLOBIN"/>
    <property type="match status" value="1"/>
</dbReference>